<evidence type="ECO:0000256" key="1">
    <source>
        <dbReference type="SAM" id="Phobius"/>
    </source>
</evidence>
<accession>A0A5B9DTP1</accession>
<feature type="transmembrane region" description="Helical" evidence="1">
    <location>
        <begin position="37"/>
        <end position="60"/>
    </location>
</feature>
<dbReference type="OrthoDB" id="7061937at2"/>
<name>A0A5B9DTP1_9HYPH</name>
<dbReference type="AlphaFoldDB" id="A0A5B9DTP1"/>
<reference evidence="2 3" key="1">
    <citation type="journal article" date="2015" name="Int. J. Syst. Evol. Microbiol.">
        <title>Youhaiella tibetensis gen. nov., sp. nov., isolated from subsurface sediment.</title>
        <authorList>
            <person name="Wang Y.X."/>
            <person name="Huang F.Q."/>
            <person name="Nogi Y."/>
            <person name="Pang S.J."/>
            <person name="Wang P.K."/>
            <person name="Lv J."/>
        </authorList>
    </citation>
    <scope>NUCLEOTIDE SEQUENCE [LARGE SCALE GENOMIC DNA]</scope>
    <source>
        <strain evidence="3">fig4</strain>
    </source>
</reference>
<keyword evidence="3" id="KW-1185">Reference proteome</keyword>
<keyword evidence="1" id="KW-1133">Transmembrane helix</keyword>
<feature type="transmembrane region" description="Helical" evidence="1">
    <location>
        <begin position="12"/>
        <end position="31"/>
    </location>
</feature>
<dbReference type="Proteomes" id="UP000321062">
    <property type="component" value="Chromosome"/>
</dbReference>
<evidence type="ECO:0000313" key="2">
    <source>
        <dbReference type="EMBL" id="QEE22831.1"/>
    </source>
</evidence>
<feature type="transmembrane region" description="Helical" evidence="1">
    <location>
        <begin position="72"/>
        <end position="97"/>
    </location>
</feature>
<evidence type="ECO:0000313" key="3">
    <source>
        <dbReference type="Proteomes" id="UP000321062"/>
    </source>
</evidence>
<proteinExistence type="predicted"/>
<keyword evidence="1" id="KW-0812">Transmembrane</keyword>
<dbReference type="KEGG" id="yti:FNA67_16770"/>
<keyword evidence="1" id="KW-0472">Membrane</keyword>
<protein>
    <submittedName>
        <fullName evidence="2">TraB/GumN family protein</fullName>
    </submittedName>
</protein>
<sequence length="360" mass="39070">MLHDIDRGERLKLRLGTIAWFLALIGLLLGLPVLLDLGWWALAAAIALALLLALPIWWLVRRLFARQRLRRWISGYAATTLAVVSVLTVAIATPLYALAVSTAVQPLTVPQASLTDGSKTVVFQGMVHVGSEGFFKSVVYDVEKALSEGYVIYYEGVTGDPAGDAWFSENLAGGGDLSANYSKLGDACGLKFQLNYFGLLRQDMVEHPERHIAADVSTADMMHEYERLAAADPTFAARATAAKGDDSQGEGDGIAAVFNWLENATPGQRALVGVACRAMMTRTLSAKTEPSALDPVILDFRNRELAKRIESGPDKIYITYGAGHLPGLLEDLRALNPAWEVGSVKWMRAIEAPDDLEGEI</sequence>
<dbReference type="EMBL" id="CP041690">
    <property type="protein sequence ID" value="QEE22831.1"/>
    <property type="molecule type" value="Genomic_DNA"/>
</dbReference>
<organism evidence="2 3">
    <name type="scientific">Paradevosia tibetensis</name>
    <dbReference type="NCBI Taxonomy" id="1447062"/>
    <lineage>
        <taxon>Bacteria</taxon>
        <taxon>Pseudomonadati</taxon>
        <taxon>Pseudomonadota</taxon>
        <taxon>Alphaproteobacteria</taxon>
        <taxon>Hyphomicrobiales</taxon>
        <taxon>Devosiaceae</taxon>
        <taxon>Paradevosia</taxon>
    </lineage>
</organism>
<gene>
    <name evidence="2" type="ORF">FNA67_16770</name>
</gene>